<keyword evidence="6" id="KW-0732">Signal</keyword>
<name>A0A1B6FBH7_9HEMI</name>
<evidence type="ECO:0000256" key="2">
    <source>
        <dbReference type="ARBA" id="ARBA00023121"/>
    </source>
</evidence>
<evidence type="ECO:0000256" key="1">
    <source>
        <dbReference type="ARBA" id="ARBA00008390"/>
    </source>
</evidence>
<comment type="similarity">
    <text evidence="1">Belongs to the calycin superfamily. Fatty-acid binding protein (FABP) family.</text>
</comment>
<dbReference type="InterPro" id="IPR000566">
    <property type="entry name" value="Lipocln_cytosolic_FA-bd_dom"/>
</dbReference>
<dbReference type="EMBL" id="GECZ01022200">
    <property type="protein sequence ID" value="JAS47569.1"/>
    <property type="molecule type" value="Transcribed_RNA"/>
</dbReference>
<reference evidence="8" key="1">
    <citation type="submission" date="2015-11" db="EMBL/GenBank/DDBJ databases">
        <title>De novo transcriptome assembly of four potential Pierce s Disease insect vectors from Arizona vineyards.</title>
        <authorList>
            <person name="Tassone E.E."/>
        </authorList>
    </citation>
    <scope>NUCLEOTIDE SEQUENCE</scope>
</reference>
<evidence type="ECO:0000256" key="5">
    <source>
        <dbReference type="ARBA" id="ARBA00081149"/>
    </source>
</evidence>
<dbReference type="SUPFAM" id="SSF50814">
    <property type="entry name" value="Lipocalins"/>
    <property type="match status" value="1"/>
</dbReference>
<accession>A0A1B6FBH7</accession>
<feature type="domain" description="Lipocalin/cytosolic fatty-acid binding" evidence="7">
    <location>
        <begin position="44"/>
        <end position="162"/>
    </location>
</feature>
<dbReference type="PRINTS" id="PR00178">
    <property type="entry name" value="FATTYACIDBP"/>
</dbReference>
<keyword evidence="2" id="KW-0446">Lipid-binding</keyword>
<dbReference type="Pfam" id="PF00061">
    <property type="entry name" value="Lipocalin"/>
    <property type="match status" value="1"/>
</dbReference>
<dbReference type="InterPro" id="IPR012674">
    <property type="entry name" value="Calycin"/>
</dbReference>
<dbReference type="GO" id="GO:0005504">
    <property type="term" value="F:fatty acid binding"/>
    <property type="evidence" value="ECO:0007669"/>
    <property type="project" value="UniProtKB-ARBA"/>
</dbReference>
<dbReference type="AlphaFoldDB" id="A0A1B6FBH7"/>
<evidence type="ECO:0000313" key="8">
    <source>
        <dbReference type="EMBL" id="JAS47569.1"/>
    </source>
</evidence>
<sequence length="165" mass="18729">MISIKFWFVVLNIFGLSIFYKNSTFGQPLKDDGLKPFLNKKYELTSSDENFDEIMKTLGVGYVTRNLGKLAKPVMELSENNGVYTLTSESTFKNTITKFKIGEEFDDETPDGRKVKSTFTQENNKLIQVQRGDKVTTIEREFADDQVKVTVKVGDVASVRIYSAL</sequence>
<evidence type="ECO:0000259" key="7">
    <source>
        <dbReference type="Pfam" id="PF00061"/>
    </source>
</evidence>
<comment type="function">
    <text evidence="3">Binds fatty acids in a 1:1 molar ratio.</text>
</comment>
<evidence type="ECO:0000256" key="3">
    <source>
        <dbReference type="ARBA" id="ARBA00057009"/>
    </source>
</evidence>
<evidence type="ECO:0000256" key="6">
    <source>
        <dbReference type="SAM" id="SignalP"/>
    </source>
</evidence>
<dbReference type="InterPro" id="IPR031259">
    <property type="entry name" value="ILBP"/>
</dbReference>
<gene>
    <name evidence="8" type="ORF">g.19234</name>
</gene>
<dbReference type="InterPro" id="IPR000463">
    <property type="entry name" value="Fatty_acid-bd"/>
</dbReference>
<dbReference type="FunFam" id="2.40.128.20:FF:000001">
    <property type="entry name" value="Fatty acid-binding protein, adipocyte"/>
    <property type="match status" value="1"/>
</dbReference>
<feature type="chain" id="PRO_5008582840" description="Fatty acid-binding protein, muscle" evidence="6">
    <location>
        <begin position="27"/>
        <end position="165"/>
    </location>
</feature>
<evidence type="ECO:0000256" key="4">
    <source>
        <dbReference type="ARBA" id="ARBA00072951"/>
    </source>
</evidence>
<feature type="signal peptide" evidence="6">
    <location>
        <begin position="1"/>
        <end position="26"/>
    </location>
</feature>
<protein>
    <recommendedName>
        <fullName evidence="4">Fatty acid-binding protein, muscle</fullName>
    </recommendedName>
    <alternativeName>
        <fullName evidence="5">M-FABP</fullName>
    </alternativeName>
</protein>
<dbReference type="PANTHER" id="PTHR11955">
    <property type="entry name" value="FATTY ACID BINDING PROTEIN"/>
    <property type="match status" value="1"/>
</dbReference>
<organism evidence="8">
    <name type="scientific">Cuerna arida</name>
    <dbReference type="NCBI Taxonomy" id="1464854"/>
    <lineage>
        <taxon>Eukaryota</taxon>
        <taxon>Metazoa</taxon>
        <taxon>Ecdysozoa</taxon>
        <taxon>Arthropoda</taxon>
        <taxon>Hexapoda</taxon>
        <taxon>Insecta</taxon>
        <taxon>Pterygota</taxon>
        <taxon>Neoptera</taxon>
        <taxon>Paraneoptera</taxon>
        <taxon>Hemiptera</taxon>
        <taxon>Auchenorrhyncha</taxon>
        <taxon>Membracoidea</taxon>
        <taxon>Cicadellidae</taxon>
        <taxon>Cicadellinae</taxon>
        <taxon>Proconiini</taxon>
        <taxon>Cuerna</taxon>
    </lineage>
</organism>
<dbReference type="Gene3D" id="2.40.128.20">
    <property type="match status" value="1"/>
</dbReference>
<proteinExistence type="inferred from homology"/>